<organism evidence="2 3">
    <name type="scientific">Segatella copri DSM 18205</name>
    <dbReference type="NCBI Taxonomy" id="537011"/>
    <lineage>
        <taxon>Bacteria</taxon>
        <taxon>Pseudomonadati</taxon>
        <taxon>Bacteroidota</taxon>
        <taxon>Bacteroidia</taxon>
        <taxon>Bacteroidales</taxon>
        <taxon>Prevotellaceae</taxon>
        <taxon>Segatella</taxon>
    </lineage>
</organism>
<dbReference type="AlphaFoldDB" id="D1PF47"/>
<dbReference type="EMBL" id="ACBX02000032">
    <property type="protein sequence ID" value="EFB34685.1"/>
    <property type="molecule type" value="Genomic_DNA"/>
</dbReference>
<sequence>MIAKNRKGNNMSNGLLAMYIFLAVFATGLVIYSKWEDKHQQQEQ</sequence>
<keyword evidence="1" id="KW-0472">Membrane</keyword>
<dbReference type="HOGENOM" id="CLU_3220098_0_0_10"/>
<dbReference type="PaxDb" id="537011-PREVCOP_05854"/>
<protein>
    <submittedName>
        <fullName evidence="2">Uncharacterized protein</fullName>
    </submittedName>
</protein>
<name>D1PF47_9BACT</name>
<keyword evidence="1" id="KW-0812">Transmembrane</keyword>
<proteinExistence type="predicted"/>
<evidence type="ECO:0000256" key="1">
    <source>
        <dbReference type="SAM" id="Phobius"/>
    </source>
</evidence>
<keyword evidence="3" id="KW-1185">Reference proteome</keyword>
<feature type="transmembrane region" description="Helical" evidence="1">
    <location>
        <begin position="12"/>
        <end position="32"/>
    </location>
</feature>
<gene>
    <name evidence="2" type="ORF">PREVCOP_05854</name>
</gene>
<evidence type="ECO:0000313" key="3">
    <source>
        <dbReference type="Proteomes" id="UP000004477"/>
    </source>
</evidence>
<evidence type="ECO:0000313" key="2">
    <source>
        <dbReference type="EMBL" id="EFB34685.1"/>
    </source>
</evidence>
<dbReference type="STRING" id="537011.PREVCOP_05854"/>
<accession>D1PF47</accession>
<keyword evidence="1" id="KW-1133">Transmembrane helix</keyword>
<comment type="caution">
    <text evidence="2">The sequence shown here is derived from an EMBL/GenBank/DDBJ whole genome shotgun (WGS) entry which is preliminary data.</text>
</comment>
<reference evidence="2" key="1">
    <citation type="submission" date="2009-11" db="EMBL/GenBank/DDBJ databases">
        <authorList>
            <person name="Weinstock G."/>
            <person name="Sodergren E."/>
            <person name="Clifton S."/>
            <person name="Fulton L."/>
            <person name="Fulton B."/>
            <person name="Courtney L."/>
            <person name="Fronick C."/>
            <person name="Harrison M."/>
            <person name="Strong C."/>
            <person name="Farmer C."/>
            <person name="Delahaunty K."/>
            <person name="Markovic C."/>
            <person name="Hall O."/>
            <person name="Minx P."/>
            <person name="Tomlinson C."/>
            <person name="Mitreva M."/>
            <person name="Nelson J."/>
            <person name="Hou S."/>
            <person name="Wollam A."/>
            <person name="Pepin K.H."/>
            <person name="Johnson M."/>
            <person name="Bhonagiri V."/>
            <person name="Nash W.E."/>
            <person name="Warren W."/>
            <person name="Chinwalla A."/>
            <person name="Mardis E.R."/>
            <person name="Wilson R.K."/>
        </authorList>
    </citation>
    <scope>NUCLEOTIDE SEQUENCE [LARGE SCALE GENOMIC DNA]</scope>
    <source>
        <strain evidence="2">DSM 18205</strain>
    </source>
</reference>
<dbReference type="Proteomes" id="UP000004477">
    <property type="component" value="Unassembled WGS sequence"/>
</dbReference>